<sequence>MLRNQGSARNGLETRAPINAGLSMPAGLSAPGVSAQIGAVFPINDSDALARGTDKDGVTTMTTTASTRYRAAKPSRPGRSCAWSGIR</sequence>
<dbReference type="Proteomes" id="UP001500620">
    <property type="component" value="Unassembled WGS sequence"/>
</dbReference>
<gene>
    <name evidence="2" type="ORF">GCM10022255_107970</name>
</gene>
<evidence type="ECO:0000313" key="2">
    <source>
        <dbReference type="EMBL" id="GAA4263436.1"/>
    </source>
</evidence>
<organism evidence="2 3">
    <name type="scientific">Dactylosporangium darangshiense</name>
    <dbReference type="NCBI Taxonomy" id="579108"/>
    <lineage>
        <taxon>Bacteria</taxon>
        <taxon>Bacillati</taxon>
        <taxon>Actinomycetota</taxon>
        <taxon>Actinomycetes</taxon>
        <taxon>Micromonosporales</taxon>
        <taxon>Micromonosporaceae</taxon>
        <taxon>Dactylosporangium</taxon>
    </lineage>
</organism>
<dbReference type="EMBL" id="BAABAT010000069">
    <property type="protein sequence ID" value="GAA4263436.1"/>
    <property type="molecule type" value="Genomic_DNA"/>
</dbReference>
<evidence type="ECO:0000256" key="1">
    <source>
        <dbReference type="SAM" id="MobiDB-lite"/>
    </source>
</evidence>
<keyword evidence="3" id="KW-1185">Reference proteome</keyword>
<reference evidence="3" key="1">
    <citation type="journal article" date="2019" name="Int. J. Syst. Evol. Microbiol.">
        <title>The Global Catalogue of Microorganisms (GCM) 10K type strain sequencing project: providing services to taxonomists for standard genome sequencing and annotation.</title>
        <authorList>
            <consortium name="The Broad Institute Genomics Platform"/>
            <consortium name="The Broad Institute Genome Sequencing Center for Infectious Disease"/>
            <person name="Wu L."/>
            <person name="Ma J."/>
        </authorList>
    </citation>
    <scope>NUCLEOTIDE SEQUENCE [LARGE SCALE GENOMIC DNA]</scope>
    <source>
        <strain evidence="3">JCM 17441</strain>
    </source>
</reference>
<feature type="region of interest" description="Disordered" evidence="1">
    <location>
        <begin position="68"/>
        <end position="87"/>
    </location>
</feature>
<proteinExistence type="predicted"/>
<comment type="caution">
    <text evidence="2">The sequence shown here is derived from an EMBL/GenBank/DDBJ whole genome shotgun (WGS) entry which is preliminary data.</text>
</comment>
<name>A0ABP8DU11_9ACTN</name>
<evidence type="ECO:0000313" key="3">
    <source>
        <dbReference type="Proteomes" id="UP001500620"/>
    </source>
</evidence>
<protein>
    <submittedName>
        <fullName evidence="2">Uncharacterized protein</fullName>
    </submittedName>
</protein>
<accession>A0ABP8DU11</accession>